<dbReference type="KEGG" id="rpon:G3256_11615"/>
<dbReference type="RefSeq" id="WP_169640980.1">
    <property type="nucleotide sequence ID" value="NZ_CP048788.1"/>
</dbReference>
<dbReference type="EMBL" id="CP048788">
    <property type="protein sequence ID" value="QJF51763.1"/>
    <property type="molecule type" value="Genomic_DNA"/>
</dbReference>
<evidence type="ECO:0000313" key="1">
    <source>
        <dbReference type="EMBL" id="QJF51763.1"/>
    </source>
</evidence>
<gene>
    <name evidence="1" type="ORF">G3256_11615</name>
</gene>
<proteinExistence type="predicted"/>
<protein>
    <submittedName>
        <fullName evidence="1">Uncharacterized protein</fullName>
    </submittedName>
</protein>
<dbReference type="InterPro" id="IPR045442">
    <property type="entry name" value="DUF6505"/>
</dbReference>
<name>A0A858SVS7_9RHOB</name>
<evidence type="ECO:0000313" key="2">
    <source>
        <dbReference type="Proteomes" id="UP000503308"/>
    </source>
</evidence>
<dbReference type="Pfam" id="PF20115">
    <property type="entry name" value="DUF6505"/>
    <property type="match status" value="1"/>
</dbReference>
<organism evidence="1 2">
    <name type="scientific">Roseobacter ponti</name>
    <dbReference type="NCBI Taxonomy" id="1891787"/>
    <lineage>
        <taxon>Bacteria</taxon>
        <taxon>Pseudomonadati</taxon>
        <taxon>Pseudomonadota</taxon>
        <taxon>Alphaproteobacteria</taxon>
        <taxon>Rhodobacterales</taxon>
        <taxon>Roseobacteraceae</taxon>
        <taxon>Roseobacter</taxon>
    </lineage>
</organism>
<sequence>MKLARAIHFDDSDTRVFHNPARTGEWCISGGFEFSNWTEGDLVGKAKQAFTNGWMGVETFGRSSFVAVTQIEEYERAALAGALARHFVEIYGAPDEVAAMGVAEEEIAQMIELCEDHAPNSLLTVTRELTDAGVRESYRMIEPQDAGIEQFAVHGSLDEEPHQH</sequence>
<dbReference type="AlphaFoldDB" id="A0A858SVS7"/>
<accession>A0A858SVS7</accession>
<keyword evidence="2" id="KW-1185">Reference proteome</keyword>
<dbReference type="Proteomes" id="UP000503308">
    <property type="component" value="Chromosome"/>
</dbReference>
<reference evidence="1 2" key="1">
    <citation type="submission" date="2020-02" db="EMBL/GenBank/DDBJ databases">
        <title>Genome sequence of Roseobacter ponti.</title>
        <authorList>
            <person name="Hollensteiner J."/>
            <person name="Schneider D."/>
            <person name="Poehlein A."/>
            <person name="Daniel R."/>
        </authorList>
    </citation>
    <scope>NUCLEOTIDE SEQUENCE [LARGE SCALE GENOMIC DNA]</scope>
    <source>
        <strain evidence="1 2">DSM 106830</strain>
    </source>
</reference>